<dbReference type="GO" id="GO:0005975">
    <property type="term" value="P:carbohydrate metabolic process"/>
    <property type="evidence" value="ECO:0007669"/>
    <property type="project" value="InterPro"/>
</dbReference>
<dbReference type="Gene3D" id="3.20.20.80">
    <property type="entry name" value="Glycosidases"/>
    <property type="match status" value="1"/>
</dbReference>
<protein>
    <submittedName>
        <fullName evidence="1">CAZy families GH13 protein</fullName>
    </submittedName>
</protein>
<proteinExistence type="predicted"/>
<accession>A0A060CD63</accession>
<dbReference type="EMBL" id="KF127270">
    <property type="protein sequence ID" value="AIA94623.1"/>
    <property type="molecule type" value="Genomic_DNA"/>
</dbReference>
<organism evidence="1">
    <name type="scientific">uncultured Listeria sp</name>
    <dbReference type="NCBI Taxonomy" id="592375"/>
    <lineage>
        <taxon>Bacteria</taxon>
        <taxon>Bacillati</taxon>
        <taxon>Bacillota</taxon>
        <taxon>Bacilli</taxon>
        <taxon>Bacillales</taxon>
        <taxon>Listeriaceae</taxon>
        <taxon>Listeria</taxon>
        <taxon>environmental samples</taxon>
    </lineage>
</organism>
<reference evidence="1" key="1">
    <citation type="journal article" date="2013" name="Environ. Microbiol.">
        <title>Seasonally variable intestinal metagenomes of the red palm weevil (Rhynchophorus ferrugineus).</title>
        <authorList>
            <person name="Jia S."/>
            <person name="Zhang X."/>
            <person name="Zhang G."/>
            <person name="Yin A."/>
            <person name="Zhang S."/>
            <person name="Li F."/>
            <person name="Wang L."/>
            <person name="Zhao D."/>
            <person name="Yun Q."/>
            <person name="Tala"/>
            <person name="Wang J."/>
            <person name="Sun G."/>
            <person name="Baabdullah M."/>
            <person name="Yu X."/>
            <person name="Hu S."/>
            <person name="Al-Mssallem I.S."/>
            <person name="Yu J."/>
        </authorList>
    </citation>
    <scope>NUCLEOTIDE SEQUENCE</scope>
</reference>
<sequence>MTVGEAYGVPDSDLPSFIGPNGYFSMIFDFSYMNIDIKDVDEWYRGSADWTVQELKQTIFDFHTATTTANGWTANVLENHDQPVYYRN</sequence>
<dbReference type="SUPFAM" id="SSF51445">
    <property type="entry name" value="(Trans)glycosidases"/>
    <property type="match status" value="1"/>
</dbReference>
<dbReference type="InterPro" id="IPR017853">
    <property type="entry name" value="GH"/>
</dbReference>
<name>A0A060CD63_9LIST</name>
<dbReference type="AlphaFoldDB" id="A0A060CD63"/>
<evidence type="ECO:0000313" key="1">
    <source>
        <dbReference type="EMBL" id="AIA94623.1"/>
    </source>
</evidence>